<evidence type="ECO:0000256" key="1">
    <source>
        <dbReference type="SAM" id="MobiDB-lite"/>
    </source>
</evidence>
<feature type="domain" description="NADAR" evidence="2">
    <location>
        <begin position="39"/>
        <end position="235"/>
    </location>
</feature>
<keyword evidence="4" id="KW-1185">Reference proteome</keyword>
<dbReference type="CDD" id="cd15457">
    <property type="entry name" value="NADAR"/>
    <property type="match status" value="1"/>
</dbReference>
<dbReference type="Pfam" id="PF08719">
    <property type="entry name" value="NADAR"/>
    <property type="match status" value="1"/>
</dbReference>
<accession>A0AAN7SY74</accession>
<protein>
    <recommendedName>
        <fullName evidence="2">NADAR domain-containing protein</fullName>
    </recommendedName>
</protein>
<dbReference type="Proteomes" id="UP001309876">
    <property type="component" value="Unassembled WGS sequence"/>
</dbReference>
<dbReference type="EMBL" id="JAVRRJ010000005">
    <property type="protein sequence ID" value="KAK5084635.1"/>
    <property type="molecule type" value="Genomic_DNA"/>
</dbReference>
<proteinExistence type="predicted"/>
<feature type="compositionally biased region" description="Polar residues" evidence="1">
    <location>
        <begin position="9"/>
        <end position="22"/>
    </location>
</feature>
<dbReference type="InterPro" id="IPR012816">
    <property type="entry name" value="NADAR"/>
</dbReference>
<name>A0AAN7SY74_9EURO</name>
<reference evidence="3 4" key="1">
    <citation type="submission" date="2023-08" db="EMBL/GenBank/DDBJ databases">
        <title>Black Yeasts Isolated from many extreme environments.</title>
        <authorList>
            <person name="Coleine C."/>
            <person name="Stajich J.E."/>
            <person name="Selbmann L."/>
        </authorList>
    </citation>
    <scope>NUCLEOTIDE SEQUENCE [LARGE SCALE GENOMIC DNA]</scope>
    <source>
        <strain evidence="3 4">CCFEE 5910</strain>
    </source>
</reference>
<evidence type="ECO:0000313" key="4">
    <source>
        <dbReference type="Proteomes" id="UP001309876"/>
    </source>
</evidence>
<gene>
    <name evidence="3" type="ORF">LTR05_005713</name>
</gene>
<feature type="region of interest" description="Disordered" evidence="1">
    <location>
        <begin position="1"/>
        <end position="28"/>
    </location>
</feature>
<evidence type="ECO:0000259" key="2">
    <source>
        <dbReference type="Pfam" id="PF08719"/>
    </source>
</evidence>
<dbReference type="AlphaFoldDB" id="A0AAN7SY74"/>
<comment type="caution">
    <text evidence="3">The sequence shown here is derived from an EMBL/GenBank/DDBJ whole genome shotgun (WGS) entry which is preliminary data.</text>
</comment>
<evidence type="ECO:0000313" key="3">
    <source>
        <dbReference type="EMBL" id="KAK5084635.1"/>
    </source>
</evidence>
<dbReference type="NCBIfam" id="TIGR02464">
    <property type="entry name" value="ribofla_fusion"/>
    <property type="match status" value="1"/>
</dbReference>
<organism evidence="3 4">
    <name type="scientific">Lithohypha guttulata</name>
    <dbReference type="NCBI Taxonomy" id="1690604"/>
    <lineage>
        <taxon>Eukaryota</taxon>
        <taxon>Fungi</taxon>
        <taxon>Dikarya</taxon>
        <taxon>Ascomycota</taxon>
        <taxon>Pezizomycotina</taxon>
        <taxon>Eurotiomycetes</taxon>
        <taxon>Chaetothyriomycetidae</taxon>
        <taxon>Chaetothyriales</taxon>
        <taxon>Trichomeriaceae</taxon>
        <taxon>Lithohypha</taxon>
    </lineage>
</organism>
<dbReference type="Gene3D" id="1.10.357.40">
    <property type="entry name" value="YbiA-like"/>
    <property type="match status" value="1"/>
</dbReference>
<sequence>MTKNKNHAKNMQQKGQASSSSEPPLWLTDRDNNNTAPIFFWKPQEAWGFLGQWYPSSFKGPLPEFCHDGPDCTQCEAERKRFGCAEQYMMYHKALTFNDTKTSEQILATDDPKTMKALGRKVHGFTDHAWDDVKFDVVVQASLLKFGVEANCEARADDSFAYGGVGRRHDQNVVRLREMLLSTGTRELVEASALDRIWGIGFSPEEAGGHGEEERLKWGKNLLGRALMEARRRIRVEEGLEIEQDEGQEED</sequence>
<dbReference type="InterPro" id="IPR037238">
    <property type="entry name" value="YbiA-like_sf"/>
</dbReference>
<dbReference type="SUPFAM" id="SSF143990">
    <property type="entry name" value="YbiA-like"/>
    <property type="match status" value="1"/>
</dbReference>